<dbReference type="AlphaFoldDB" id="A0A9N7VYQ0"/>
<gene>
    <name evidence="1" type="ORF">PLEPLA_LOCUS46089</name>
</gene>
<reference evidence="1" key="1">
    <citation type="submission" date="2020-03" db="EMBL/GenBank/DDBJ databases">
        <authorList>
            <person name="Weist P."/>
        </authorList>
    </citation>
    <scope>NUCLEOTIDE SEQUENCE</scope>
</reference>
<organism evidence="1 2">
    <name type="scientific">Pleuronectes platessa</name>
    <name type="common">European plaice</name>
    <dbReference type="NCBI Taxonomy" id="8262"/>
    <lineage>
        <taxon>Eukaryota</taxon>
        <taxon>Metazoa</taxon>
        <taxon>Chordata</taxon>
        <taxon>Craniata</taxon>
        <taxon>Vertebrata</taxon>
        <taxon>Euteleostomi</taxon>
        <taxon>Actinopterygii</taxon>
        <taxon>Neopterygii</taxon>
        <taxon>Teleostei</taxon>
        <taxon>Neoteleostei</taxon>
        <taxon>Acanthomorphata</taxon>
        <taxon>Carangaria</taxon>
        <taxon>Pleuronectiformes</taxon>
        <taxon>Pleuronectoidei</taxon>
        <taxon>Pleuronectidae</taxon>
        <taxon>Pleuronectes</taxon>
    </lineage>
</organism>
<evidence type="ECO:0000313" key="2">
    <source>
        <dbReference type="Proteomes" id="UP001153269"/>
    </source>
</evidence>
<name>A0A9N7VYQ0_PLEPL</name>
<protein>
    <submittedName>
        <fullName evidence="1">Uncharacterized protein</fullName>
    </submittedName>
</protein>
<sequence length="156" mass="17318">MPQALHTHTGVIDFTPISGLTHYWVAWSVATQRSSLAKQRKLLDLLRRAVSLLSVLPGCRVGAACYHHMAVIQLEAHESGAPGEWSRSRRLSSAWCKILLPSTVPRLGSSFIQTEKLNRNHFKPGVYADCSPSPLLTPLSLFLLLPLYRLNHPACL</sequence>
<evidence type="ECO:0000313" key="1">
    <source>
        <dbReference type="EMBL" id="CAB1458259.1"/>
    </source>
</evidence>
<dbReference type="Proteomes" id="UP001153269">
    <property type="component" value="Unassembled WGS sequence"/>
</dbReference>
<comment type="caution">
    <text evidence="1">The sequence shown here is derived from an EMBL/GenBank/DDBJ whole genome shotgun (WGS) entry which is preliminary data.</text>
</comment>
<dbReference type="EMBL" id="CADEAL010004380">
    <property type="protein sequence ID" value="CAB1458259.1"/>
    <property type="molecule type" value="Genomic_DNA"/>
</dbReference>
<keyword evidence="2" id="KW-1185">Reference proteome</keyword>
<accession>A0A9N7VYQ0</accession>
<proteinExistence type="predicted"/>